<dbReference type="InterPro" id="IPR056740">
    <property type="entry name" value="ILV_EDD_C"/>
</dbReference>
<dbReference type="AlphaFoldDB" id="A0A9E5JW22"/>
<evidence type="ECO:0000256" key="2">
    <source>
        <dbReference type="ARBA" id="ARBA00022723"/>
    </source>
</evidence>
<keyword evidence="4" id="KW-0411">Iron-sulfur</keyword>
<organism evidence="8 9">
    <name type="scientific">Pseudomaricurvus hydrocarbonicus</name>
    <dbReference type="NCBI Taxonomy" id="1470433"/>
    <lineage>
        <taxon>Bacteria</taxon>
        <taxon>Pseudomonadati</taxon>
        <taxon>Pseudomonadota</taxon>
        <taxon>Gammaproteobacteria</taxon>
        <taxon>Cellvibrionales</taxon>
        <taxon>Cellvibrionaceae</taxon>
        <taxon>Pseudomaricurvus</taxon>
    </lineage>
</organism>
<feature type="domain" description="Dihydroxy-acid/6-phosphogluconate dehydratase C-terminal" evidence="7">
    <location>
        <begin position="372"/>
        <end position="566"/>
    </location>
</feature>
<dbReference type="Proteomes" id="UP000787472">
    <property type="component" value="Unassembled WGS sequence"/>
</dbReference>
<name>A0A9E5JW22_9GAMM</name>
<sequence length="584" mass="63117">MSGEKKFIPKAWPRKLRSTEWYGGTSRDHIYHRSWMKNQGLPNDLFDGRPVIGICNTWSQLTPCNAHLRDLAERVKHGIYEAGGLPLEFPVFSPGESSLRPTAMMYRNLCAMDVEESLRANPLDGVVLLAGCDKTTPALLMGAASVDIPAIVVSGGPMLNGWFRGERIGSGTALWQMSEDIKAGNMTQEDFLEAEQAMSRSPGSCNTMGTASTMASMAEALGMALSGNAAIPAVDSRRRVVAHLTGRRIVDMVKDDLKPSDILTKDAFENAIRVNGAIGGSTNAVVHLLAIAGRVGVDLSLDDWDRLGRDIPTLVNLMPSGKYLMEEFFYAGGLPVVIKMLSEAGKLHRDAITASGVSIWEEVQDVKNWNDDVIRPVDKALTASGGIVVLKGNLSPNGSVLKPSAATPELLQHRGRAVVFEDIDDYKAKINDDNLDVDESCVLVLKNCGPKGYPGMAEVGNMGLPPKVLRKGITDMVRISDARMSGTAYGTVVLHTTPEAAAGGPLAVVRNGDMIELDVANRRLHLDIPEQELQQRLAEWNCPVTAPVSGYARLYHDHVQGADTGADFDFLRGCRGAPVPKDSH</sequence>
<gene>
    <name evidence="8" type="ORF">G8770_08720</name>
</gene>
<dbReference type="FunFam" id="3.50.30.80:FF:000001">
    <property type="entry name" value="Dihydroxy-acid dehydratase"/>
    <property type="match status" value="1"/>
</dbReference>
<keyword evidence="5" id="KW-0456">Lyase</keyword>
<dbReference type="GO" id="GO:0016836">
    <property type="term" value="F:hydro-lyase activity"/>
    <property type="evidence" value="ECO:0007669"/>
    <property type="project" value="UniProtKB-ARBA"/>
</dbReference>
<dbReference type="Gene3D" id="3.50.30.80">
    <property type="entry name" value="IlvD/EDD C-terminal domain-like"/>
    <property type="match status" value="1"/>
</dbReference>
<evidence type="ECO:0000313" key="8">
    <source>
        <dbReference type="EMBL" id="NHO65621.1"/>
    </source>
</evidence>
<comment type="similarity">
    <text evidence="1">Belongs to the IlvD/Edd family.</text>
</comment>
<dbReference type="PANTHER" id="PTHR43183:SF1">
    <property type="entry name" value="HYPOTHETICAL DIHYDROXY-ACID DEHYDRATASE (EUROFUNG)-RELATED"/>
    <property type="match status" value="1"/>
</dbReference>
<dbReference type="PANTHER" id="PTHR43183">
    <property type="entry name" value="HYPOTHETICAL DIHYDROXYACID DEHYDRATASE (EUROFUNG)-RELATED"/>
    <property type="match status" value="1"/>
</dbReference>
<evidence type="ECO:0000259" key="7">
    <source>
        <dbReference type="Pfam" id="PF24877"/>
    </source>
</evidence>
<evidence type="ECO:0000256" key="4">
    <source>
        <dbReference type="ARBA" id="ARBA00023014"/>
    </source>
</evidence>
<keyword evidence="2" id="KW-0479">Metal-binding</keyword>
<dbReference type="SUPFAM" id="SSF143975">
    <property type="entry name" value="IlvD/EDD N-terminal domain-like"/>
    <property type="match status" value="1"/>
</dbReference>
<proteinExistence type="inferred from homology"/>
<dbReference type="NCBIfam" id="NF009559">
    <property type="entry name" value="PRK13016.1"/>
    <property type="match status" value="1"/>
</dbReference>
<evidence type="ECO:0000256" key="3">
    <source>
        <dbReference type="ARBA" id="ARBA00023004"/>
    </source>
</evidence>
<protein>
    <submittedName>
        <fullName evidence="8">Dihydroxy-acid dehydratase</fullName>
    </submittedName>
</protein>
<dbReference type="InterPro" id="IPR052352">
    <property type="entry name" value="Sugar_Degrad_Dehydratases"/>
</dbReference>
<evidence type="ECO:0000256" key="1">
    <source>
        <dbReference type="ARBA" id="ARBA00006486"/>
    </source>
</evidence>
<comment type="caution">
    <text evidence="8">The sequence shown here is derived from an EMBL/GenBank/DDBJ whole genome shotgun (WGS) entry which is preliminary data.</text>
</comment>
<dbReference type="Pfam" id="PF00920">
    <property type="entry name" value="ILVD_EDD_N"/>
    <property type="match status" value="1"/>
</dbReference>
<dbReference type="EMBL" id="JAAONZ010000005">
    <property type="protein sequence ID" value="NHO65621.1"/>
    <property type="molecule type" value="Genomic_DNA"/>
</dbReference>
<dbReference type="PROSITE" id="PS00886">
    <property type="entry name" value="ILVD_EDD_1"/>
    <property type="match status" value="1"/>
</dbReference>
<dbReference type="InterPro" id="IPR042096">
    <property type="entry name" value="Dihydro-acid_dehy_C"/>
</dbReference>
<evidence type="ECO:0000313" key="9">
    <source>
        <dbReference type="Proteomes" id="UP000787472"/>
    </source>
</evidence>
<dbReference type="NCBIfam" id="NF004784">
    <property type="entry name" value="PRK06131.1"/>
    <property type="match status" value="1"/>
</dbReference>
<reference evidence="8" key="1">
    <citation type="submission" date="2020-03" db="EMBL/GenBank/DDBJ databases">
        <authorList>
            <person name="Guo F."/>
        </authorList>
    </citation>
    <scope>NUCLEOTIDE SEQUENCE</scope>
    <source>
        <strain evidence="8">JCM 30134</strain>
    </source>
</reference>
<keyword evidence="9" id="KW-1185">Reference proteome</keyword>
<dbReference type="InterPro" id="IPR000581">
    <property type="entry name" value="ILV_EDD_N"/>
</dbReference>
<evidence type="ECO:0000256" key="5">
    <source>
        <dbReference type="ARBA" id="ARBA00023239"/>
    </source>
</evidence>
<feature type="domain" description="Dihydroxy-acid/6-phosphogluconate dehydratase N-terminal" evidence="6">
    <location>
        <begin position="49"/>
        <end position="361"/>
    </location>
</feature>
<dbReference type="GO" id="GO:0051536">
    <property type="term" value="F:iron-sulfur cluster binding"/>
    <property type="evidence" value="ECO:0007669"/>
    <property type="project" value="UniProtKB-KW"/>
</dbReference>
<dbReference type="SUPFAM" id="SSF52016">
    <property type="entry name" value="LeuD/IlvD-like"/>
    <property type="match status" value="1"/>
</dbReference>
<evidence type="ECO:0000259" key="6">
    <source>
        <dbReference type="Pfam" id="PF00920"/>
    </source>
</evidence>
<keyword evidence="3" id="KW-0408">Iron</keyword>
<dbReference type="Pfam" id="PF24877">
    <property type="entry name" value="ILV_EDD_C"/>
    <property type="match status" value="1"/>
</dbReference>
<dbReference type="NCBIfam" id="NF009560">
    <property type="entry name" value="PRK13017.1"/>
    <property type="match status" value="1"/>
</dbReference>
<accession>A0A9E5JW22</accession>
<dbReference type="GO" id="GO:0046872">
    <property type="term" value="F:metal ion binding"/>
    <property type="evidence" value="ECO:0007669"/>
    <property type="project" value="UniProtKB-KW"/>
</dbReference>
<dbReference type="InterPro" id="IPR037237">
    <property type="entry name" value="IlvD/EDD_N"/>
</dbReference>
<dbReference type="InterPro" id="IPR020558">
    <property type="entry name" value="DiOHA_6PGluconate_deHydtase_CS"/>
</dbReference>